<dbReference type="AlphaFoldDB" id="A0A6J4N2U8"/>
<sequence length="130" mass="15278">MPAAYSDDLREKVVAARDRGERKSHISQMFNISRDTLDRWLKRREMTGSVKAAQGYQQGHSHRIKDWQEFRVFAQTYGDRTQAEMAQLWQEPISQRSMARALAQIDWTRKKRRMVTVNGMKPNVTVSEHN</sequence>
<dbReference type="InterPro" id="IPR002622">
    <property type="entry name" value="Transposase_14"/>
</dbReference>
<reference evidence="2" key="1">
    <citation type="submission" date="2020-02" db="EMBL/GenBank/DDBJ databases">
        <authorList>
            <person name="Meier V. D."/>
        </authorList>
    </citation>
    <scope>NUCLEOTIDE SEQUENCE</scope>
    <source>
        <strain evidence="2">AVDCRST_MAG94</strain>
    </source>
</reference>
<dbReference type="Pfam" id="PF01710">
    <property type="entry name" value="HTH_Tnp_IS630"/>
    <property type="match status" value="1"/>
</dbReference>
<organism evidence="2">
    <name type="scientific">uncultured Leptolyngbya sp</name>
    <dbReference type="NCBI Taxonomy" id="332963"/>
    <lineage>
        <taxon>Bacteria</taxon>
        <taxon>Bacillati</taxon>
        <taxon>Cyanobacteriota</taxon>
        <taxon>Cyanophyceae</taxon>
        <taxon>Leptolyngbyales</taxon>
        <taxon>Leptolyngbyaceae</taxon>
        <taxon>Leptolyngbya group</taxon>
        <taxon>Leptolyngbya</taxon>
        <taxon>environmental samples</taxon>
    </lineage>
</organism>
<dbReference type="InterPro" id="IPR036388">
    <property type="entry name" value="WH-like_DNA-bd_sf"/>
</dbReference>
<name>A0A6J4N2U8_9CYAN</name>
<proteinExistence type="predicted"/>
<evidence type="ECO:0000259" key="1">
    <source>
        <dbReference type="Pfam" id="PF01710"/>
    </source>
</evidence>
<evidence type="ECO:0000313" key="2">
    <source>
        <dbReference type="EMBL" id="CAA9373422.1"/>
    </source>
</evidence>
<dbReference type="InterPro" id="IPR009057">
    <property type="entry name" value="Homeodomain-like_sf"/>
</dbReference>
<gene>
    <name evidence="2" type="ORF">AVDCRST_MAG94-4347</name>
</gene>
<dbReference type="Gene3D" id="1.10.10.10">
    <property type="entry name" value="Winged helix-like DNA-binding domain superfamily/Winged helix DNA-binding domain"/>
    <property type="match status" value="1"/>
</dbReference>
<protein>
    <recommendedName>
        <fullName evidence="1">Transposase Synechocystis PCC 6803 domain-containing protein</fullName>
    </recommendedName>
</protein>
<accession>A0A6J4N2U8</accession>
<dbReference type="SUPFAM" id="SSF46689">
    <property type="entry name" value="Homeodomain-like"/>
    <property type="match status" value="1"/>
</dbReference>
<feature type="domain" description="Transposase Synechocystis PCC 6803" evidence="1">
    <location>
        <begin position="4"/>
        <end position="122"/>
    </location>
</feature>
<dbReference type="EMBL" id="CADCTY010001500">
    <property type="protein sequence ID" value="CAA9373422.1"/>
    <property type="molecule type" value="Genomic_DNA"/>
</dbReference>